<feature type="compositionally biased region" description="Basic and acidic residues" evidence="1">
    <location>
        <begin position="644"/>
        <end position="657"/>
    </location>
</feature>
<dbReference type="EMBL" id="BKCP01005572">
    <property type="protein sequence ID" value="GER39104.1"/>
    <property type="molecule type" value="Genomic_DNA"/>
</dbReference>
<feature type="region of interest" description="Disordered" evidence="1">
    <location>
        <begin position="380"/>
        <end position="452"/>
    </location>
</feature>
<keyword evidence="3" id="KW-1185">Reference proteome</keyword>
<dbReference type="GO" id="GO:0000428">
    <property type="term" value="C:DNA-directed RNA polymerase complex"/>
    <property type="evidence" value="ECO:0007669"/>
    <property type="project" value="UniProtKB-KW"/>
</dbReference>
<keyword evidence="2" id="KW-0804">Transcription</keyword>
<gene>
    <name evidence="2" type="ORF">STAS_15657</name>
</gene>
<evidence type="ECO:0000313" key="2">
    <source>
        <dbReference type="EMBL" id="GER39104.1"/>
    </source>
</evidence>
<dbReference type="AlphaFoldDB" id="A0A5A7Q263"/>
<dbReference type="Proteomes" id="UP000325081">
    <property type="component" value="Unassembled WGS sequence"/>
</dbReference>
<feature type="region of interest" description="Disordered" evidence="1">
    <location>
        <begin position="644"/>
        <end position="670"/>
    </location>
</feature>
<accession>A0A5A7Q263</accession>
<sequence length="726" mass="81246">MSKTITIALCPVSCPICIRLGLLPVHPNLFNFPKERPKAQGVQFPSILGKAGVELHVKSGGKRRSFSFGLSGSGFHRSFAAGTIFTITYLFSYSSTGHRILDASYMLNTPQSGMSNEEAEQPKASHFIKGRGVGMPHLLLLRGFRSRSYSYISYKIGQLAVYIGRGPCLPNMNDQYIWREALAHIEGGRKGSGVFTPRSSARLLNVYLTSQQRKRNTSDLILGGGDLVQGRKSPFQENDYGYVIWFGCNAFPMSMSRDLPIGCTFPQCMNGSLRGCDATLKESQIMHAICETHAIRIDQAVKNRKMEMERESLRLEAKDAMRVWFSKELPYRRTLLKYLSSPSASIISRFFSWASLLCAISQHNALISLNIKAAYQMGEDGRDWKSNKKSETSSEEVQKEEKERLTSSKRGSRDCTRPSSLNHSTEAIAKKAARVERTSSASATESRESNSVCDTVKVKEEPATSLYTSVAKVLLSEGYVNVKDRYFPYYMLAPINQDASSSAYQIMSYFLLNEEMAMRTNLLPSPDGRIQDLYACMLEDIKPYLNAINSGLVSEPGDLSFAKAVKRSGRLYFVGLIGLVRLIEEPLTLLLHLKAVDPISNSPGHAKKEKSIESNLARSLSFPLIRFVGRPFCPGSEELTSGISRRDEEIRCRKESQTEPSTDQESYYPQAAGKRPKLELLKMRSKQPERIVSTNNSLSCRKTRLVGLVSLQQSPRAFFTFYIAWD</sequence>
<evidence type="ECO:0000256" key="1">
    <source>
        <dbReference type="SAM" id="MobiDB-lite"/>
    </source>
</evidence>
<dbReference type="OrthoDB" id="1722225at2759"/>
<comment type="caution">
    <text evidence="2">The sequence shown here is derived from an EMBL/GenBank/DDBJ whole genome shotgun (WGS) entry which is preliminary data.</text>
</comment>
<dbReference type="SUPFAM" id="SSF56672">
    <property type="entry name" value="DNA/RNA polymerases"/>
    <property type="match status" value="1"/>
</dbReference>
<dbReference type="InterPro" id="IPR043502">
    <property type="entry name" value="DNA/RNA_pol_sf"/>
</dbReference>
<reference evidence="3" key="1">
    <citation type="journal article" date="2019" name="Curr. Biol.">
        <title>Genome Sequence of Striga asiatica Provides Insight into the Evolution of Plant Parasitism.</title>
        <authorList>
            <person name="Yoshida S."/>
            <person name="Kim S."/>
            <person name="Wafula E.K."/>
            <person name="Tanskanen J."/>
            <person name="Kim Y.M."/>
            <person name="Honaas L."/>
            <person name="Yang Z."/>
            <person name="Spallek T."/>
            <person name="Conn C.E."/>
            <person name="Ichihashi Y."/>
            <person name="Cheong K."/>
            <person name="Cui S."/>
            <person name="Der J.P."/>
            <person name="Gundlach H."/>
            <person name="Jiao Y."/>
            <person name="Hori C."/>
            <person name="Ishida J.K."/>
            <person name="Kasahara H."/>
            <person name="Kiba T."/>
            <person name="Kim M.S."/>
            <person name="Koo N."/>
            <person name="Laohavisit A."/>
            <person name="Lee Y.H."/>
            <person name="Lumba S."/>
            <person name="McCourt P."/>
            <person name="Mortimer J.C."/>
            <person name="Mutuku J.M."/>
            <person name="Nomura T."/>
            <person name="Sasaki-Sekimoto Y."/>
            <person name="Seto Y."/>
            <person name="Wang Y."/>
            <person name="Wakatake T."/>
            <person name="Sakakibara H."/>
            <person name="Demura T."/>
            <person name="Yamaguchi S."/>
            <person name="Yoneyama K."/>
            <person name="Manabe R.I."/>
            <person name="Nelson D.C."/>
            <person name="Schulman A.H."/>
            <person name="Timko M.P."/>
            <person name="dePamphilis C.W."/>
            <person name="Choi D."/>
            <person name="Shirasu K."/>
        </authorList>
    </citation>
    <scope>NUCLEOTIDE SEQUENCE [LARGE SCALE GENOMIC DNA]</scope>
    <source>
        <strain evidence="3">cv. UVA1</strain>
    </source>
</reference>
<keyword evidence="2" id="KW-0240">DNA-directed RNA polymerase</keyword>
<name>A0A5A7Q263_STRAF</name>
<organism evidence="2 3">
    <name type="scientific">Striga asiatica</name>
    <name type="common">Asiatic witchweed</name>
    <name type="synonym">Buchnera asiatica</name>
    <dbReference type="NCBI Taxonomy" id="4170"/>
    <lineage>
        <taxon>Eukaryota</taxon>
        <taxon>Viridiplantae</taxon>
        <taxon>Streptophyta</taxon>
        <taxon>Embryophyta</taxon>
        <taxon>Tracheophyta</taxon>
        <taxon>Spermatophyta</taxon>
        <taxon>Magnoliopsida</taxon>
        <taxon>eudicotyledons</taxon>
        <taxon>Gunneridae</taxon>
        <taxon>Pentapetalae</taxon>
        <taxon>asterids</taxon>
        <taxon>lamiids</taxon>
        <taxon>Lamiales</taxon>
        <taxon>Orobanchaceae</taxon>
        <taxon>Buchnereae</taxon>
        <taxon>Striga</taxon>
    </lineage>
</organism>
<protein>
    <submittedName>
        <fullName evidence="2">DNA-directed RNA polymerase</fullName>
    </submittedName>
</protein>
<proteinExistence type="predicted"/>
<feature type="compositionally biased region" description="Basic and acidic residues" evidence="1">
    <location>
        <begin position="380"/>
        <end position="416"/>
    </location>
</feature>
<feature type="compositionally biased region" description="Polar residues" evidence="1">
    <location>
        <begin position="658"/>
        <end position="667"/>
    </location>
</feature>
<evidence type="ECO:0000313" key="3">
    <source>
        <dbReference type="Proteomes" id="UP000325081"/>
    </source>
</evidence>